<name>A0A1F6EFR5_9BACT</name>
<proteinExistence type="predicted"/>
<keyword evidence="1" id="KW-0812">Transmembrane</keyword>
<keyword evidence="1" id="KW-1133">Transmembrane helix</keyword>
<evidence type="ECO:0000313" key="2">
    <source>
        <dbReference type="EMBL" id="OGG72477.1"/>
    </source>
</evidence>
<organism evidence="2 3">
    <name type="scientific">Candidatus Kaiserbacteria bacterium RIFCSPLOWO2_01_FULL_53_17</name>
    <dbReference type="NCBI Taxonomy" id="1798511"/>
    <lineage>
        <taxon>Bacteria</taxon>
        <taxon>Candidatus Kaiseribacteriota</taxon>
    </lineage>
</organism>
<dbReference type="EMBL" id="MFLY01000050">
    <property type="protein sequence ID" value="OGG72477.1"/>
    <property type="molecule type" value="Genomic_DNA"/>
</dbReference>
<accession>A0A1F6EFR5</accession>
<feature type="transmembrane region" description="Helical" evidence="1">
    <location>
        <begin position="56"/>
        <end position="75"/>
    </location>
</feature>
<evidence type="ECO:0000256" key="1">
    <source>
        <dbReference type="SAM" id="Phobius"/>
    </source>
</evidence>
<dbReference type="AlphaFoldDB" id="A0A1F6EFR5"/>
<sequence>MRRLCINLILFFSVLLLPWWALCIVILAAAALFRGLYEIIIWVFVADLLYGTKNDAWYGFPFVGTGIAAIAVFLIERVKNMTRFF</sequence>
<keyword evidence="1" id="KW-0472">Membrane</keyword>
<gene>
    <name evidence="2" type="ORF">A3A38_02220</name>
</gene>
<evidence type="ECO:0000313" key="3">
    <source>
        <dbReference type="Proteomes" id="UP000177306"/>
    </source>
</evidence>
<comment type="caution">
    <text evidence="2">The sequence shown here is derived from an EMBL/GenBank/DDBJ whole genome shotgun (WGS) entry which is preliminary data.</text>
</comment>
<dbReference type="Proteomes" id="UP000177306">
    <property type="component" value="Unassembled WGS sequence"/>
</dbReference>
<reference evidence="2 3" key="1">
    <citation type="journal article" date="2016" name="Nat. Commun.">
        <title>Thousands of microbial genomes shed light on interconnected biogeochemical processes in an aquifer system.</title>
        <authorList>
            <person name="Anantharaman K."/>
            <person name="Brown C.T."/>
            <person name="Hug L.A."/>
            <person name="Sharon I."/>
            <person name="Castelle C.J."/>
            <person name="Probst A.J."/>
            <person name="Thomas B.C."/>
            <person name="Singh A."/>
            <person name="Wilkins M.J."/>
            <person name="Karaoz U."/>
            <person name="Brodie E.L."/>
            <person name="Williams K.H."/>
            <person name="Hubbard S.S."/>
            <person name="Banfield J.F."/>
        </authorList>
    </citation>
    <scope>NUCLEOTIDE SEQUENCE [LARGE SCALE GENOMIC DNA]</scope>
</reference>
<protein>
    <submittedName>
        <fullName evidence="2">Uncharacterized protein</fullName>
    </submittedName>
</protein>
<feature type="transmembrane region" description="Helical" evidence="1">
    <location>
        <begin position="7"/>
        <end position="36"/>
    </location>
</feature>